<comment type="caution">
    <text evidence="2">The sequence shown here is derived from an EMBL/GenBank/DDBJ whole genome shotgun (WGS) entry which is preliminary data.</text>
</comment>
<feature type="coiled-coil region" evidence="1">
    <location>
        <begin position="191"/>
        <end position="246"/>
    </location>
</feature>
<dbReference type="Proteomes" id="UP000078046">
    <property type="component" value="Unassembled WGS sequence"/>
</dbReference>
<feature type="coiled-coil region" evidence="1">
    <location>
        <begin position="521"/>
        <end position="555"/>
    </location>
</feature>
<dbReference type="AlphaFoldDB" id="A0A177B894"/>
<evidence type="ECO:0000313" key="3">
    <source>
        <dbReference type="Proteomes" id="UP000078046"/>
    </source>
</evidence>
<organism evidence="2 3">
    <name type="scientific">Intoshia linei</name>
    <dbReference type="NCBI Taxonomy" id="1819745"/>
    <lineage>
        <taxon>Eukaryota</taxon>
        <taxon>Metazoa</taxon>
        <taxon>Spiralia</taxon>
        <taxon>Lophotrochozoa</taxon>
        <taxon>Mesozoa</taxon>
        <taxon>Orthonectida</taxon>
        <taxon>Rhopaluridae</taxon>
        <taxon>Intoshia</taxon>
    </lineage>
</organism>
<name>A0A177B894_9BILA</name>
<protein>
    <submittedName>
        <fullName evidence="2">Uncharacterized protein</fullName>
    </submittedName>
</protein>
<sequence>MDDSDIQLEKNSIASETGISEGFEEIDFNENIFLDNVNQQYRSDDVIELHVHISKNFLVYRAQQASLQSFEDVVAFDHVAIFPVESDKFADRVAAFSMENSEKLQCTKCKSNTKVVEGHSTTDYSHYCYLVKMDLSTIDKIPDTCQVVYHTEKEEIFSISYPFSLQKNENKQVETTQIGDFSTYEDDENNLTIIKTKYNLLEDDMEIANEEISTLKFEGATLLDLYNETKIQRDEEKTQHSDLKKKYELVCDEKKKSELQLLDKISKLDEERWRVAEIKKEMSAKQSMHFHESKTVYAQLDQSKNIQHGLQEEVTLLKSTIMVMNDKLEEYEATTNATAKAHLDLKIDVIHKDETIKTLSLNLEEQETSFSAIIEALEKKEIKNKECIAKLESQLDNVRNEIASSESKQNALEYNNKLMEKALTTLSEKHQSLRKESKAMEEEIILSKTEMARISNNKIDLLEKFNEERKGLMGKIESSKINSAQYLNDLNEARTRILNMQNTNARLVGLNKVFTSLKSQHNELKKMYDSSVNEIKNLKAEISAMTDKSNEVKILKLEILSLRKQNAEKGIFQSSANQKLNDNFDEDAYYMELMIEEKAAREDEVKATLRQWNEKATNGNDC</sequence>
<gene>
    <name evidence="2" type="ORF">A3Q56_02608</name>
</gene>
<keyword evidence="3" id="KW-1185">Reference proteome</keyword>
<evidence type="ECO:0000313" key="2">
    <source>
        <dbReference type="EMBL" id="OAF69644.1"/>
    </source>
</evidence>
<feature type="coiled-coil region" evidence="1">
    <location>
        <begin position="388"/>
        <end position="443"/>
    </location>
</feature>
<proteinExistence type="predicted"/>
<dbReference type="EMBL" id="LWCA01000250">
    <property type="protein sequence ID" value="OAF69644.1"/>
    <property type="molecule type" value="Genomic_DNA"/>
</dbReference>
<reference evidence="2 3" key="1">
    <citation type="submission" date="2016-04" db="EMBL/GenBank/DDBJ databases">
        <title>The genome of Intoshia linei affirms orthonectids as highly simplified spiralians.</title>
        <authorList>
            <person name="Mikhailov K.V."/>
            <person name="Slusarev G.S."/>
            <person name="Nikitin M.A."/>
            <person name="Logacheva M.D."/>
            <person name="Penin A."/>
            <person name="Aleoshin V."/>
            <person name="Panchin Y.V."/>
        </authorList>
    </citation>
    <scope>NUCLEOTIDE SEQUENCE [LARGE SCALE GENOMIC DNA]</scope>
    <source>
        <strain evidence="2">Intl2013</strain>
        <tissue evidence="2">Whole animal</tissue>
    </source>
</reference>
<keyword evidence="1" id="KW-0175">Coiled coil</keyword>
<accession>A0A177B894</accession>
<evidence type="ECO:0000256" key="1">
    <source>
        <dbReference type="SAM" id="Coils"/>
    </source>
</evidence>